<dbReference type="GO" id="GO:0008270">
    <property type="term" value="F:zinc ion binding"/>
    <property type="evidence" value="ECO:0007669"/>
    <property type="project" value="UniProtKB-KW"/>
</dbReference>
<dbReference type="AlphaFoldDB" id="A0A9W3DJA3"/>
<dbReference type="PANTHER" id="PTHR31973:SF187">
    <property type="entry name" value="MUTATOR TRANSPOSASE MUDRA PROTEIN"/>
    <property type="match status" value="1"/>
</dbReference>
<evidence type="ECO:0000259" key="6">
    <source>
        <dbReference type="PROSITE" id="PS50966"/>
    </source>
</evidence>
<feature type="region of interest" description="Disordered" evidence="5">
    <location>
        <begin position="173"/>
        <end position="205"/>
    </location>
</feature>
<feature type="compositionally biased region" description="Acidic residues" evidence="5">
    <location>
        <begin position="125"/>
        <end position="156"/>
    </location>
</feature>
<proteinExistence type="predicted"/>
<evidence type="ECO:0000313" key="8">
    <source>
        <dbReference type="RefSeq" id="XP_056863894.1"/>
    </source>
</evidence>
<evidence type="ECO:0000256" key="4">
    <source>
        <dbReference type="PROSITE-ProRule" id="PRU00325"/>
    </source>
</evidence>
<name>A0A9W3DJA3_RAPSA</name>
<organism evidence="7 8">
    <name type="scientific">Raphanus sativus</name>
    <name type="common">Radish</name>
    <name type="synonym">Raphanus raphanistrum var. sativus</name>
    <dbReference type="NCBI Taxonomy" id="3726"/>
    <lineage>
        <taxon>Eukaryota</taxon>
        <taxon>Viridiplantae</taxon>
        <taxon>Streptophyta</taxon>
        <taxon>Embryophyta</taxon>
        <taxon>Tracheophyta</taxon>
        <taxon>Spermatophyta</taxon>
        <taxon>Magnoliopsida</taxon>
        <taxon>eudicotyledons</taxon>
        <taxon>Gunneridae</taxon>
        <taxon>Pentapetalae</taxon>
        <taxon>rosids</taxon>
        <taxon>malvids</taxon>
        <taxon>Brassicales</taxon>
        <taxon>Brassicaceae</taxon>
        <taxon>Brassiceae</taxon>
        <taxon>Raphanus</taxon>
    </lineage>
</organism>
<feature type="compositionally biased region" description="Polar residues" evidence="5">
    <location>
        <begin position="798"/>
        <end position="819"/>
    </location>
</feature>
<dbReference type="InterPro" id="IPR006564">
    <property type="entry name" value="Znf_PMZ"/>
</dbReference>
<dbReference type="Pfam" id="PF10551">
    <property type="entry name" value="MULE"/>
    <property type="match status" value="1"/>
</dbReference>
<dbReference type="PANTHER" id="PTHR31973">
    <property type="entry name" value="POLYPROTEIN, PUTATIVE-RELATED"/>
    <property type="match status" value="1"/>
</dbReference>
<feature type="compositionally biased region" description="Basic residues" evidence="5">
    <location>
        <begin position="756"/>
        <end position="768"/>
    </location>
</feature>
<keyword evidence="1" id="KW-0479">Metal-binding</keyword>
<feature type="compositionally biased region" description="Acidic residues" evidence="5">
    <location>
        <begin position="173"/>
        <end position="197"/>
    </location>
</feature>
<feature type="region of interest" description="Disordered" evidence="5">
    <location>
        <begin position="113"/>
        <end position="156"/>
    </location>
</feature>
<sequence>MSDSILVKINCFHSGVFKDDEDGKLNYVDGLLEQFEVNGDAAYEEVLKIIVQKISVGRMWYKLPYEDISEKKDGEKNKKRMASNGRYYGELDVFIEKPDGTVVEAEIEHGVAVDGTVVEAQTENEAVDGDEDNGDHEAEESEDEYQASDKSDNEEDIDRNFEEDLEMFRDENYEDEIIDEDEVYPDTEQSSDDEEEQAERMANRGELDGVFSLRQTFYSGEEFKKQVIKYILKTRRNVVYDRWEKTKIGAKCSGKGCVWRIYCSVERPIKKWMVKVYVNTHTCHPTGKCKLIKSPVIAEVMLEKIRKEPEMSAPMIREEFRETYNIIISPEQAKIARRIVLDKLQAECNEHFARLKDYETELLRSNPNSKIEINTTTKLNGAKAFHSMYICFDKIRVAWKEYCRPVIGLDGTFLKHSSLQGLILTAIGRDPNNQIYPIAWAVVDSESNDNWQWFIHRLKIDLALGEGDLVTIISDQHRGLIHGVAVELPRAEHRACARHIYSNLKKNHKSDTLKPLFWRIASSYNEADYERSLDVFKQFDPLAAEDLLKKDPSTWCRAFFRIGSCCSDTHNNFTESFNRTLKIARKKPFIQMLELIRRDAMQRIATRYKTACNETGLVTKKARKEVQKSCDEAQHCYSWPSTGGVYECVEFSNGYTVKLPSRTCACRKWDLSGIPCRHAVSVIRENNFEVEDYISDYYLTSKWRGLYMDGLGPVNGPRFWKLSGADRIEAPPYKRPPGRPKEKARIKGVRESPKKNQTKVSRKGRKGHCAVCNGEGHNSRKCPNESDESRKRRRENMEQQSNEQAIEDVSSTAPTATQP</sequence>
<dbReference type="Pfam" id="PF04434">
    <property type="entry name" value="SWIM"/>
    <property type="match status" value="1"/>
</dbReference>
<dbReference type="InterPro" id="IPR007527">
    <property type="entry name" value="Znf_SWIM"/>
</dbReference>
<dbReference type="RefSeq" id="XP_056863894.1">
    <property type="nucleotide sequence ID" value="XM_057007914.1"/>
</dbReference>
<dbReference type="Proteomes" id="UP000504610">
    <property type="component" value="Chromosome 4"/>
</dbReference>
<protein>
    <submittedName>
        <fullName evidence="8">Uncharacterized protein LOC108838516</fullName>
    </submittedName>
</protein>
<reference evidence="8" key="2">
    <citation type="submission" date="2025-08" db="UniProtKB">
        <authorList>
            <consortium name="RefSeq"/>
        </authorList>
    </citation>
    <scope>IDENTIFICATION</scope>
    <source>
        <tissue evidence="8">Leaf</tissue>
    </source>
</reference>
<dbReference type="Pfam" id="PF03108">
    <property type="entry name" value="DBD_Tnp_Mut"/>
    <property type="match status" value="1"/>
</dbReference>
<gene>
    <name evidence="8" type="primary">LOC108838516</name>
</gene>
<dbReference type="KEGG" id="rsz:108838516"/>
<feature type="region of interest" description="Disordered" evidence="5">
    <location>
        <begin position="728"/>
        <end position="819"/>
    </location>
</feature>
<dbReference type="SMART" id="SM00575">
    <property type="entry name" value="ZnF_PMZ"/>
    <property type="match status" value="1"/>
</dbReference>
<evidence type="ECO:0000256" key="2">
    <source>
        <dbReference type="ARBA" id="ARBA00022771"/>
    </source>
</evidence>
<dbReference type="PROSITE" id="PS50966">
    <property type="entry name" value="ZF_SWIM"/>
    <property type="match status" value="1"/>
</dbReference>
<dbReference type="InterPro" id="IPR004332">
    <property type="entry name" value="Transposase_MuDR"/>
</dbReference>
<evidence type="ECO:0000256" key="5">
    <source>
        <dbReference type="SAM" id="MobiDB-lite"/>
    </source>
</evidence>
<evidence type="ECO:0000313" key="7">
    <source>
        <dbReference type="Proteomes" id="UP000504610"/>
    </source>
</evidence>
<evidence type="ECO:0000256" key="1">
    <source>
        <dbReference type="ARBA" id="ARBA00022723"/>
    </source>
</evidence>
<feature type="domain" description="SWIM-type" evidence="6">
    <location>
        <begin position="655"/>
        <end position="687"/>
    </location>
</feature>
<dbReference type="OrthoDB" id="1042485at2759"/>
<keyword evidence="7" id="KW-1185">Reference proteome</keyword>
<reference evidence="7" key="1">
    <citation type="journal article" date="2019" name="Database">
        <title>The radish genome database (RadishGD): an integrated information resource for radish genomics.</title>
        <authorList>
            <person name="Yu H.J."/>
            <person name="Baek S."/>
            <person name="Lee Y.J."/>
            <person name="Cho A."/>
            <person name="Mun J.H."/>
        </authorList>
    </citation>
    <scope>NUCLEOTIDE SEQUENCE [LARGE SCALE GENOMIC DNA]</scope>
    <source>
        <strain evidence="7">cv. WK10039</strain>
    </source>
</reference>
<evidence type="ECO:0000256" key="3">
    <source>
        <dbReference type="ARBA" id="ARBA00022833"/>
    </source>
</evidence>
<accession>A0A9W3DJA3</accession>
<dbReference type="InterPro" id="IPR018289">
    <property type="entry name" value="MULE_transposase_dom"/>
</dbReference>
<keyword evidence="3" id="KW-0862">Zinc</keyword>
<keyword evidence="2 4" id="KW-0863">Zinc-finger</keyword>
<dbReference type="GeneID" id="108838516"/>
<feature type="compositionally biased region" description="Basic and acidic residues" evidence="5">
    <location>
        <begin position="739"/>
        <end position="754"/>
    </location>
</feature>